<dbReference type="InterPro" id="IPR002173">
    <property type="entry name" value="Carboh/pur_kinase_PfkB_CS"/>
</dbReference>
<keyword evidence="2" id="KW-0418">Kinase</keyword>
<comment type="caution">
    <text evidence="4">The sequence shown here is derived from an EMBL/GenBank/DDBJ whole genome shotgun (WGS) entry which is preliminary data.</text>
</comment>
<reference evidence="4 5" key="1">
    <citation type="submission" date="2020-07" db="EMBL/GenBank/DDBJ databases">
        <authorList>
            <person name="Feng X."/>
        </authorList>
    </citation>
    <scope>NUCLEOTIDE SEQUENCE [LARGE SCALE GENOMIC DNA]</scope>
    <source>
        <strain evidence="4 5">JCM23202</strain>
    </source>
</reference>
<evidence type="ECO:0000259" key="3">
    <source>
        <dbReference type="Pfam" id="PF00294"/>
    </source>
</evidence>
<name>A0A7X1B563_9BACT</name>
<evidence type="ECO:0000313" key="4">
    <source>
        <dbReference type="EMBL" id="MBC2605849.1"/>
    </source>
</evidence>
<evidence type="ECO:0000256" key="1">
    <source>
        <dbReference type="ARBA" id="ARBA00022679"/>
    </source>
</evidence>
<proteinExistence type="predicted"/>
<evidence type="ECO:0000313" key="5">
    <source>
        <dbReference type="Proteomes" id="UP000526501"/>
    </source>
</evidence>
<feature type="domain" description="Carbohydrate kinase PfkB" evidence="3">
    <location>
        <begin position="32"/>
        <end position="292"/>
    </location>
</feature>
<organism evidence="4 5">
    <name type="scientific">Pelagicoccus albus</name>
    <dbReference type="NCBI Taxonomy" id="415222"/>
    <lineage>
        <taxon>Bacteria</taxon>
        <taxon>Pseudomonadati</taxon>
        <taxon>Verrucomicrobiota</taxon>
        <taxon>Opitutia</taxon>
        <taxon>Puniceicoccales</taxon>
        <taxon>Pelagicoccaceae</taxon>
        <taxon>Pelagicoccus</taxon>
    </lineage>
</organism>
<dbReference type="Proteomes" id="UP000526501">
    <property type="component" value="Unassembled WGS sequence"/>
</dbReference>
<accession>A0A7X1B563</accession>
<dbReference type="InterPro" id="IPR011611">
    <property type="entry name" value="PfkB_dom"/>
</dbReference>
<dbReference type="RefSeq" id="WP_185659740.1">
    <property type="nucleotide sequence ID" value="NZ_CAWPOO010000007.1"/>
</dbReference>
<dbReference type="PANTHER" id="PTHR46566">
    <property type="entry name" value="1-PHOSPHOFRUCTOKINASE-RELATED"/>
    <property type="match status" value="1"/>
</dbReference>
<gene>
    <name evidence="4" type="ORF">H5P27_07315</name>
</gene>
<dbReference type="PROSITE" id="PS00583">
    <property type="entry name" value="PFKB_KINASES_1"/>
    <property type="match status" value="1"/>
</dbReference>
<dbReference type="EMBL" id="JACHVC010000007">
    <property type="protein sequence ID" value="MBC2605849.1"/>
    <property type="molecule type" value="Genomic_DNA"/>
</dbReference>
<keyword evidence="5" id="KW-1185">Reference proteome</keyword>
<dbReference type="SUPFAM" id="SSF53613">
    <property type="entry name" value="Ribokinase-like"/>
    <property type="match status" value="1"/>
</dbReference>
<dbReference type="GO" id="GO:0016301">
    <property type="term" value="F:kinase activity"/>
    <property type="evidence" value="ECO:0007669"/>
    <property type="project" value="UniProtKB-KW"/>
</dbReference>
<sequence length="298" mass="32574">MPKIITFTANLLAETTYEFPEFKIGKTQRAVGQFFQVGGKGINVSKMLNLLGAENQALCFPGGNLGPACEAWLAETGISTLAFREGCETRSGAVIRSGEAVETTFLGLDSTVSVSAIREAVAALAAISEPFVFAVCGSVQGWEDPRWDVLRDWIENRGEHVSLVVDNYGPSLPWFANQRPEIIKFNRDELEILFEGEERSLPTPELIGRARERYACDRWMVTNGEKEVWVQDQDGTASSFQPRSVECISPVGCGDVSFATLIDCLYNKSGYDLRSAAELASEYASRSAASAGIADFEL</sequence>
<dbReference type="PANTHER" id="PTHR46566:SF2">
    <property type="entry name" value="ATP-DEPENDENT 6-PHOSPHOFRUCTOKINASE ISOZYME 2"/>
    <property type="match status" value="1"/>
</dbReference>
<evidence type="ECO:0000256" key="2">
    <source>
        <dbReference type="ARBA" id="ARBA00022777"/>
    </source>
</evidence>
<dbReference type="AlphaFoldDB" id="A0A7X1B563"/>
<keyword evidence="1" id="KW-0808">Transferase</keyword>
<dbReference type="Gene3D" id="3.40.1190.20">
    <property type="match status" value="1"/>
</dbReference>
<dbReference type="InterPro" id="IPR029056">
    <property type="entry name" value="Ribokinase-like"/>
</dbReference>
<dbReference type="Pfam" id="PF00294">
    <property type="entry name" value="PfkB"/>
    <property type="match status" value="1"/>
</dbReference>
<protein>
    <recommendedName>
        <fullName evidence="3">Carbohydrate kinase PfkB domain-containing protein</fullName>
    </recommendedName>
</protein>